<feature type="non-terminal residue" evidence="3">
    <location>
        <position position="77"/>
    </location>
</feature>
<reference evidence="3" key="1">
    <citation type="submission" date="2021-12" db="EMBL/GenBank/DDBJ databases">
        <authorList>
            <person name="Martin H S."/>
        </authorList>
    </citation>
    <scope>NUCLEOTIDE SEQUENCE</scope>
</reference>
<name>A0A8J9YFJ9_9NEOP</name>
<feature type="compositionally biased region" description="Basic and acidic residues" evidence="1">
    <location>
        <begin position="47"/>
        <end position="63"/>
    </location>
</feature>
<dbReference type="AlphaFoldDB" id="A0A8J9YFJ9"/>
<dbReference type="OrthoDB" id="6931472at2759"/>
<accession>A0A8J9YFJ9</accession>
<feature type="chain" id="PRO_5035428712" evidence="2">
    <location>
        <begin position="28"/>
        <end position="77"/>
    </location>
</feature>
<organism evidence="3 4">
    <name type="scientific">Brenthis ino</name>
    <name type="common">lesser marbled fritillary</name>
    <dbReference type="NCBI Taxonomy" id="405034"/>
    <lineage>
        <taxon>Eukaryota</taxon>
        <taxon>Metazoa</taxon>
        <taxon>Ecdysozoa</taxon>
        <taxon>Arthropoda</taxon>
        <taxon>Hexapoda</taxon>
        <taxon>Insecta</taxon>
        <taxon>Pterygota</taxon>
        <taxon>Neoptera</taxon>
        <taxon>Endopterygota</taxon>
        <taxon>Lepidoptera</taxon>
        <taxon>Glossata</taxon>
        <taxon>Ditrysia</taxon>
        <taxon>Papilionoidea</taxon>
        <taxon>Nymphalidae</taxon>
        <taxon>Heliconiinae</taxon>
        <taxon>Argynnini</taxon>
        <taxon>Brenthis</taxon>
    </lineage>
</organism>
<feature type="region of interest" description="Disordered" evidence="1">
    <location>
        <begin position="47"/>
        <end position="77"/>
    </location>
</feature>
<evidence type="ECO:0000256" key="1">
    <source>
        <dbReference type="SAM" id="MobiDB-lite"/>
    </source>
</evidence>
<evidence type="ECO:0000256" key="2">
    <source>
        <dbReference type="SAM" id="SignalP"/>
    </source>
</evidence>
<gene>
    <name evidence="3" type="ORF">BINO364_LOCUS14138</name>
</gene>
<evidence type="ECO:0000313" key="3">
    <source>
        <dbReference type="EMBL" id="CAH0728984.1"/>
    </source>
</evidence>
<protein>
    <submittedName>
        <fullName evidence="3">Uncharacterized protein</fullName>
    </submittedName>
</protein>
<feature type="signal peptide" evidence="2">
    <location>
        <begin position="1"/>
        <end position="27"/>
    </location>
</feature>
<dbReference type="EMBL" id="OV170227">
    <property type="protein sequence ID" value="CAH0728984.1"/>
    <property type="molecule type" value="Genomic_DNA"/>
</dbReference>
<sequence length="77" mass="8775">MLGTKLFSAFILFVLVLTLVAENEVDAAPEPCKELFDIMFAKPEKLKKPKEDKKDVPDDSEKPKKAKKKQLQKLEKS</sequence>
<keyword evidence="2" id="KW-0732">Signal</keyword>
<keyword evidence="4" id="KW-1185">Reference proteome</keyword>
<evidence type="ECO:0000313" key="4">
    <source>
        <dbReference type="Proteomes" id="UP000838878"/>
    </source>
</evidence>
<proteinExistence type="predicted"/>
<dbReference type="Proteomes" id="UP000838878">
    <property type="component" value="Chromosome 7"/>
</dbReference>